<dbReference type="Gene3D" id="2.60.120.260">
    <property type="entry name" value="Galactose-binding domain-like"/>
    <property type="match status" value="1"/>
</dbReference>
<evidence type="ECO:0000313" key="2">
    <source>
        <dbReference type="Proteomes" id="UP000053558"/>
    </source>
</evidence>
<organism evidence="1 2">
    <name type="scientific">Coniophora puteana (strain RWD-64-598)</name>
    <name type="common">Brown rot fungus</name>
    <dbReference type="NCBI Taxonomy" id="741705"/>
    <lineage>
        <taxon>Eukaryota</taxon>
        <taxon>Fungi</taxon>
        <taxon>Dikarya</taxon>
        <taxon>Basidiomycota</taxon>
        <taxon>Agaricomycotina</taxon>
        <taxon>Agaricomycetes</taxon>
        <taxon>Agaricomycetidae</taxon>
        <taxon>Boletales</taxon>
        <taxon>Coniophorineae</taxon>
        <taxon>Coniophoraceae</taxon>
        <taxon>Coniophora</taxon>
    </lineage>
</organism>
<dbReference type="Proteomes" id="UP000053558">
    <property type="component" value="Unassembled WGS sequence"/>
</dbReference>
<evidence type="ECO:0000313" key="1">
    <source>
        <dbReference type="EMBL" id="EIW87158.1"/>
    </source>
</evidence>
<dbReference type="EMBL" id="JH711573">
    <property type="protein sequence ID" value="EIW87158.1"/>
    <property type="molecule type" value="Genomic_DNA"/>
</dbReference>
<gene>
    <name evidence="1" type="ORF">CONPUDRAFT_149194</name>
</gene>
<comment type="caution">
    <text evidence="1">The sequence shown here is derived from an EMBL/GenBank/DDBJ whole genome shotgun (WGS) entry which is preliminary data.</text>
</comment>
<dbReference type="SUPFAM" id="SSF49785">
    <property type="entry name" value="Galactose-binding domain-like"/>
    <property type="match status" value="1"/>
</dbReference>
<dbReference type="OrthoDB" id="10052260at2759"/>
<dbReference type="GeneID" id="19202563"/>
<dbReference type="KEGG" id="cput:CONPUDRAFT_149194"/>
<reference evidence="2" key="1">
    <citation type="journal article" date="2012" name="Science">
        <title>The Paleozoic origin of enzymatic lignin decomposition reconstructed from 31 fungal genomes.</title>
        <authorList>
            <person name="Floudas D."/>
            <person name="Binder M."/>
            <person name="Riley R."/>
            <person name="Barry K."/>
            <person name="Blanchette R.A."/>
            <person name="Henrissat B."/>
            <person name="Martinez A.T."/>
            <person name="Otillar R."/>
            <person name="Spatafora J.W."/>
            <person name="Yadav J.S."/>
            <person name="Aerts A."/>
            <person name="Benoit I."/>
            <person name="Boyd A."/>
            <person name="Carlson A."/>
            <person name="Copeland A."/>
            <person name="Coutinho P.M."/>
            <person name="de Vries R.P."/>
            <person name="Ferreira P."/>
            <person name="Findley K."/>
            <person name="Foster B."/>
            <person name="Gaskell J."/>
            <person name="Glotzer D."/>
            <person name="Gorecki P."/>
            <person name="Heitman J."/>
            <person name="Hesse C."/>
            <person name="Hori C."/>
            <person name="Igarashi K."/>
            <person name="Jurgens J.A."/>
            <person name="Kallen N."/>
            <person name="Kersten P."/>
            <person name="Kohler A."/>
            <person name="Kuees U."/>
            <person name="Kumar T.K.A."/>
            <person name="Kuo A."/>
            <person name="LaButti K."/>
            <person name="Larrondo L.F."/>
            <person name="Lindquist E."/>
            <person name="Ling A."/>
            <person name="Lombard V."/>
            <person name="Lucas S."/>
            <person name="Lundell T."/>
            <person name="Martin R."/>
            <person name="McLaughlin D.J."/>
            <person name="Morgenstern I."/>
            <person name="Morin E."/>
            <person name="Murat C."/>
            <person name="Nagy L.G."/>
            <person name="Nolan M."/>
            <person name="Ohm R.A."/>
            <person name="Patyshakuliyeva A."/>
            <person name="Rokas A."/>
            <person name="Ruiz-Duenas F.J."/>
            <person name="Sabat G."/>
            <person name="Salamov A."/>
            <person name="Samejima M."/>
            <person name="Schmutz J."/>
            <person name="Slot J.C."/>
            <person name="St John F."/>
            <person name="Stenlid J."/>
            <person name="Sun H."/>
            <person name="Sun S."/>
            <person name="Syed K."/>
            <person name="Tsang A."/>
            <person name="Wiebenga A."/>
            <person name="Young D."/>
            <person name="Pisabarro A."/>
            <person name="Eastwood D.C."/>
            <person name="Martin F."/>
            <person name="Cullen D."/>
            <person name="Grigoriev I.V."/>
            <person name="Hibbett D.S."/>
        </authorList>
    </citation>
    <scope>NUCLEOTIDE SEQUENCE [LARGE SCALE GENOMIC DNA]</scope>
    <source>
        <strain evidence="2">RWD-64-598 SS2</strain>
    </source>
</reference>
<accession>A0A5M3N793</accession>
<sequence length="152" mass="17147">MSDDNLVDLINEDCRLVVSSTARRPDIKNNKKYMLDESEEQWTSEAEHHQFVQLMFTKPVVPRRLSILFSSVNACGFCIIEALASPGNSDWKELTTVDTVNGARGWQNFDLPRDDSGLYGLKITFEDAFENDGRGPITIYQLKLLGTKKDGS</sequence>
<evidence type="ECO:0008006" key="3">
    <source>
        <dbReference type="Google" id="ProtNLM"/>
    </source>
</evidence>
<proteinExistence type="predicted"/>
<dbReference type="RefSeq" id="XP_007763740.1">
    <property type="nucleotide sequence ID" value="XM_007765550.1"/>
</dbReference>
<name>A0A5M3N793_CONPW</name>
<keyword evidence="2" id="KW-1185">Reference proteome</keyword>
<protein>
    <recommendedName>
        <fullName evidence="3">Galactose-binding like protein</fullName>
    </recommendedName>
</protein>
<dbReference type="AlphaFoldDB" id="A0A5M3N793"/>
<dbReference type="InterPro" id="IPR008979">
    <property type="entry name" value="Galactose-bd-like_sf"/>
</dbReference>